<proteinExistence type="predicted"/>
<dbReference type="PROSITE" id="PS51272">
    <property type="entry name" value="SLH"/>
    <property type="match status" value="3"/>
</dbReference>
<dbReference type="RefSeq" id="WP_310135681.1">
    <property type="nucleotide sequence ID" value="NZ_JAVDTR010000001.1"/>
</dbReference>
<reference evidence="4" key="1">
    <citation type="submission" date="2023-07" db="EMBL/GenBank/DDBJ databases">
        <title>Sorghum-associated microbial communities from plants grown in Nebraska, USA.</title>
        <authorList>
            <person name="Schachtman D."/>
        </authorList>
    </citation>
    <scope>NUCLEOTIDE SEQUENCE</scope>
    <source>
        <strain evidence="4">BE80</strain>
    </source>
</reference>
<dbReference type="Pfam" id="PF12733">
    <property type="entry name" value="Cadherin-like"/>
    <property type="match status" value="3"/>
</dbReference>
<feature type="compositionally biased region" description="Polar residues" evidence="2">
    <location>
        <begin position="876"/>
        <end position="888"/>
    </location>
</feature>
<feature type="domain" description="SLH" evidence="3">
    <location>
        <begin position="1178"/>
        <end position="1241"/>
    </location>
</feature>
<dbReference type="EMBL" id="JAVDTR010000001">
    <property type="protein sequence ID" value="MDR6721657.1"/>
    <property type="molecule type" value="Genomic_DNA"/>
</dbReference>
<gene>
    <name evidence="4" type="ORF">J2W91_000105</name>
</gene>
<dbReference type="GO" id="GO:0030313">
    <property type="term" value="C:cell envelope"/>
    <property type="evidence" value="ECO:0007669"/>
    <property type="project" value="UniProtKB-SubCell"/>
</dbReference>
<dbReference type="PANTHER" id="PTHR43308">
    <property type="entry name" value="OUTER MEMBRANE PROTEIN ALPHA-RELATED"/>
    <property type="match status" value="1"/>
</dbReference>
<comment type="subcellular location">
    <subcellularLocation>
        <location evidence="1">Cell envelope</location>
    </subcellularLocation>
</comment>
<dbReference type="Gene3D" id="2.60.40.4270">
    <property type="entry name" value="Listeria-Bacteroides repeat domain"/>
    <property type="match status" value="2"/>
</dbReference>
<protein>
    <submittedName>
        <fullName evidence="4">Repeat protein (TIGR02543 family)</fullName>
    </submittedName>
</protein>
<feature type="domain" description="SLH" evidence="3">
    <location>
        <begin position="1248"/>
        <end position="1307"/>
    </location>
</feature>
<dbReference type="SUPFAM" id="SSF89372">
    <property type="entry name" value="Fucose-specific lectin"/>
    <property type="match status" value="1"/>
</dbReference>
<dbReference type="InterPro" id="IPR042229">
    <property type="entry name" value="Listeria/Bacterioides_rpt_sf"/>
</dbReference>
<evidence type="ECO:0000256" key="2">
    <source>
        <dbReference type="SAM" id="MobiDB-lite"/>
    </source>
</evidence>
<accession>A0AAP5LJZ6</accession>
<dbReference type="Pfam" id="PF00395">
    <property type="entry name" value="SLH"/>
    <property type="match status" value="3"/>
</dbReference>
<feature type="region of interest" description="Disordered" evidence="2">
    <location>
        <begin position="843"/>
        <end position="888"/>
    </location>
</feature>
<name>A0AAP5LJZ6_PAEAM</name>
<organism evidence="4 5">
    <name type="scientific">Paenibacillus amylolyticus</name>
    <dbReference type="NCBI Taxonomy" id="1451"/>
    <lineage>
        <taxon>Bacteria</taxon>
        <taxon>Bacillati</taxon>
        <taxon>Bacillota</taxon>
        <taxon>Bacilli</taxon>
        <taxon>Bacillales</taxon>
        <taxon>Paenibacillaceae</taxon>
        <taxon>Paenibacillus</taxon>
    </lineage>
</organism>
<dbReference type="PANTHER" id="PTHR43308:SF5">
    <property type="entry name" value="S-LAYER PROTEIN _ PEPTIDOGLYCAN ENDO-BETA-N-ACETYLGLUCOSAMINIDASE"/>
    <property type="match status" value="1"/>
</dbReference>
<feature type="compositionally biased region" description="Polar residues" evidence="2">
    <location>
        <begin position="843"/>
        <end position="855"/>
    </location>
</feature>
<dbReference type="InterPro" id="IPR025883">
    <property type="entry name" value="Cadherin-like_domain"/>
</dbReference>
<dbReference type="Proteomes" id="UP001254832">
    <property type="component" value="Unassembled WGS sequence"/>
</dbReference>
<dbReference type="InterPro" id="IPR051465">
    <property type="entry name" value="Cell_Envelope_Struct_Comp"/>
</dbReference>
<dbReference type="InterPro" id="IPR013378">
    <property type="entry name" value="InlB-like_B-rpt"/>
</dbReference>
<evidence type="ECO:0000313" key="5">
    <source>
        <dbReference type="Proteomes" id="UP001254832"/>
    </source>
</evidence>
<feature type="compositionally biased region" description="Gly residues" evidence="2">
    <location>
        <begin position="858"/>
        <end position="871"/>
    </location>
</feature>
<dbReference type="InterPro" id="IPR001119">
    <property type="entry name" value="SLH_dom"/>
</dbReference>
<evidence type="ECO:0000259" key="3">
    <source>
        <dbReference type="PROSITE" id="PS51272"/>
    </source>
</evidence>
<comment type="caution">
    <text evidence="4">The sequence shown here is derived from an EMBL/GenBank/DDBJ whole genome shotgun (WGS) entry which is preliminary data.</text>
</comment>
<dbReference type="Pfam" id="PF09479">
    <property type="entry name" value="Flg_new"/>
    <property type="match status" value="2"/>
</dbReference>
<feature type="domain" description="SLH" evidence="3">
    <location>
        <begin position="1118"/>
        <end position="1177"/>
    </location>
</feature>
<evidence type="ECO:0000313" key="4">
    <source>
        <dbReference type="EMBL" id="MDR6721657.1"/>
    </source>
</evidence>
<evidence type="ECO:0000256" key="1">
    <source>
        <dbReference type="ARBA" id="ARBA00004196"/>
    </source>
</evidence>
<sequence>MSKNMLNAKRAVSMILTCLLVLGGIPGFHTWGGERAHAATESWTTLGSPGISSGPAEYTSLALDPQDIPYVAFKDEGNLNKASVMNFIDGAWEYVGDPGISIGQAAELSLAFDKQGTPYLAYSDAANNYKLTVRKFTAGQWQPVGGQNASAGMADNIQITFDSQDNPYVFFKDRSNLNVAVPVVLKFTSGAWATVGGAPVVTHDTNEMALALDSQNTPYVVYNDGTDNYQMSVKKLNGNAWEYVGQRKLTTGQASHFSIAIGSDDIPYIAFTNQDISFKNSVIKFTGTQWETVGTSGLAANASRENILVFDSVGTLYIAYSENGGMFGGARPQAAVRKLVGNQWQPVGGGNFTGPNTLNQVQNISFALDSKDIPYGAYRDQSAGQKATVKKLVTQYNVNYNGNGHETGSVPLDNQGYSTVSPVVTVAGNTGNMERAGYTFSHWNTVADGTGTSYNPNDTFNINNADVTLYAQWQSGNSEVTFVTNGGTPILPQSVDHNSTATEPLPPSRDGYKFFGWYTDMEMTQAYDFQTPVTSSITLYAKWQSENATLASLNVGQGTLDPGFSATELDYQVDVDPEVTSLEFSFSKAESSQIVNVTGATEQSVIDDVYSYMVSDLVTGLNTVQIIVTAEDGNSNTYNLIVKRTSLLSENADLGGLTLSSGTLSPAFASEKEVYDVEVEDTINNITITATTDDSNATFTVNGDVVTSGQASNPISLNAESNSITIVVTAANGQTKTYTIHVTRQVATPSQDATLTAIMVSGLNLTPAFSRDVEQYTASVSSSTNSLLVSVTPVQEGASVQINSTSGNSANIALENGRNTVTIEVTAPNGSTKKTYTLLITRNTSSPENPIDNNPGSGNSGGTIGTGGASTGGTSVTPPLTNGNTNSGVQVLVNGRAESAGTLTTTTVNGKQVVTISVNAEAIAQKLNTEPAGSVITIPVTGSPSANANVIIGELNGQTVKLMEDKQAVLVLQTDTASYTLPASQIQISSVAEQLNLNSNDSLESIKLQVEIAQVDPTTVEAAKSVAQQGGYTLVGTPVEFNVLASYNGNTTPVNEFSSYVERTIALPANSAPDQMTTGVVIDKDGNARHVPTTITTKNGVYYAQINSLTNSAYGIVYYPQAFTDVANHWSNTAVNDMGSRMIVSGVTDTTFEPDRSITRGEFASIVVRALGLKPGKGSNSFRDVNETDWYTDVVKTASDYGLISGYEDGTFRPQEQITRQEAVTLIARAMKVTGLDSQVPANAVQQLSSFTDAAQVADWAKEAAAASIHTGLVTGRGSNTIAPLQSITRAETATILRRLLQQSDLI</sequence>
<dbReference type="NCBIfam" id="TIGR02543">
    <property type="entry name" value="List_Bact_rpt"/>
    <property type="match status" value="2"/>
</dbReference>